<name>A0ABT5XJP6_9FLAO</name>
<feature type="chain" id="PRO_5046272026" description="Lipoprotein" evidence="1">
    <location>
        <begin position="22"/>
        <end position="230"/>
    </location>
</feature>
<feature type="signal peptide" evidence="1">
    <location>
        <begin position="1"/>
        <end position="21"/>
    </location>
</feature>
<evidence type="ECO:0000256" key="1">
    <source>
        <dbReference type="SAM" id="SignalP"/>
    </source>
</evidence>
<reference evidence="2 3" key="1">
    <citation type="submission" date="2023-03" db="EMBL/GenBank/DDBJ databases">
        <title>Muricauda XX sp. nov. and Muricauda XXX sp. nov., two novel species isolated from Okinawa Trough.</title>
        <authorList>
            <person name="Cao W."/>
            <person name="Deng X."/>
        </authorList>
    </citation>
    <scope>NUCLEOTIDE SEQUENCE [LARGE SCALE GENOMIC DNA]</scope>
    <source>
        <strain evidence="2 3">81s02</strain>
    </source>
</reference>
<comment type="caution">
    <text evidence="2">The sequence shown here is derived from an EMBL/GenBank/DDBJ whole genome shotgun (WGS) entry which is preliminary data.</text>
</comment>
<gene>
    <name evidence="2" type="ORF">PY091_01630</name>
</gene>
<evidence type="ECO:0000313" key="3">
    <source>
        <dbReference type="Proteomes" id="UP001217083"/>
    </source>
</evidence>
<organism evidence="2 3">
    <name type="scientific">Flagellimonas okinawensis</name>
    <dbReference type="NCBI Taxonomy" id="3031324"/>
    <lineage>
        <taxon>Bacteria</taxon>
        <taxon>Pseudomonadati</taxon>
        <taxon>Bacteroidota</taxon>
        <taxon>Flavobacteriia</taxon>
        <taxon>Flavobacteriales</taxon>
        <taxon>Flavobacteriaceae</taxon>
        <taxon>Flagellimonas</taxon>
    </lineage>
</organism>
<evidence type="ECO:0008006" key="4">
    <source>
        <dbReference type="Google" id="ProtNLM"/>
    </source>
</evidence>
<dbReference type="RefSeq" id="WP_275648009.1">
    <property type="nucleotide sequence ID" value="NZ_JARFVA010000001.1"/>
</dbReference>
<dbReference type="Proteomes" id="UP001217083">
    <property type="component" value="Unassembled WGS sequence"/>
</dbReference>
<accession>A0ABT5XJP6</accession>
<proteinExistence type="predicted"/>
<keyword evidence="3" id="KW-1185">Reference proteome</keyword>
<keyword evidence="1" id="KW-0732">Signal</keyword>
<dbReference type="EMBL" id="JARFVA010000001">
    <property type="protein sequence ID" value="MDF0705896.1"/>
    <property type="molecule type" value="Genomic_DNA"/>
</dbReference>
<dbReference type="PROSITE" id="PS51257">
    <property type="entry name" value="PROKAR_LIPOPROTEIN"/>
    <property type="match status" value="1"/>
</dbReference>
<evidence type="ECO:0000313" key="2">
    <source>
        <dbReference type="EMBL" id="MDF0705896.1"/>
    </source>
</evidence>
<sequence length="230" mass="26352">MKNRYLLPLLALLFFSCNTDNQDAVLDKLSDNFEAEVTSSREFKMNDENNESYAAFKVKLTNSKMLDSLRKDLVCPSVAMMLLDGFTEEEKEKFGYIMVETINSQTGESTEYKYQPEVLEPYVIKSKVFTDFSNHIVDGNHESIAKTVIEKYRTPTLGSQLANYMKALTDEHGEIEGYSRTTFRLHESSDGEELWVYDGVLHFADGYKRPYHITTSTKVGEAYISGYQLD</sequence>
<protein>
    <recommendedName>
        <fullName evidence="4">Lipoprotein</fullName>
    </recommendedName>
</protein>